<name>A0AAX2DIY7_9PSED</name>
<dbReference type="Proteomes" id="UP000183772">
    <property type="component" value="Chromosome I"/>
</dbReference>
<evidence type="ECO:0000313" key="2">
    <source>
        <dbReference type="Proteomes" id="UP000183772"/>
    </source>
</evidence>
<dbReference type="GeneID" id="76215201"/>
<protein>
    <submittedName>
        <fullName evidence="1">Uncharacterized protein</fullName>
    </submittedName>
</protein>
<organism evidence="1 2">
    <name type="scientific">Pseudomonas mediterranea</name>
    <dbReference type="NCBI Taxonomy" id="183795"/>
    <lineage>
        <taxon>Bacteria</taxon>
        <taxon>Pseudomonadati</taxon>
        <taxon>Pseudomonadota</taxon>
        <taxon>Gammaproteobacteria</taxon>
        <taxon>Pseudomonadales</taxon>
        <taxon>Pseudomonadaceae</taxon>
        <taxon>Pseudomonas</taxon>
    </lineage>
</organism>
<gene>
    <name evidence="1" type="ORF">SAMN05216476_5239</name>
</gene>
<dbReference type="EMBL" id="LT629790">
    <property type="protein sequence ID" value="SDU74566.1"/>
    <property type="molecule type" value="Genomic_DNA"/>
</dbReference>
<dbReference type="AlphaFoldDB" id="A0AAX2DIY7"/>
<accession>A0AAX2DIY7</accession>
<proteinExistence type="predicted"/>
<dbReference type="RefSeq" id="WP_047702020.1">
    <property type="nucleotide sequence ID" value="NZ_LT629790.1"/>
</dbReference>
<sequence>MQFIKKLFSDLCRVIANGEDPYDQFREEFEAGLPQDSLSRDSSGNYTDPVTARKWEQLRKDRLDEVMAQW</sequence>
<reference evidence="1 2" key="1">
    <citation type="submission" date="2016-10" db="EMBL/GenBank/DDBJ databases">
        <authorList>
            <person name="Varghese N."/>
            <person name="Submissions S."/>
        </authorList>
    </citation>
    <scope>NUCLEOTIDE SEQUENCE [LARGE SCALE GENOMIC DNA]</scope>
    <source>
        <strain evidence="1 2">DSM 16733</strain>
    </source>
</reference>
<evidence type="ECO:0000313" key="1">
    <source>
        <dbReference type="EMBL" id="SDU74566.1"/>
    </source>
</evidence>
<keyword evidence="2" id="KW-1185">Reference proteome</keyword>